<evidence type="ECO:0000313" key="2">
    <source>
        <dbReference type="Proteomes" id="UP000285120"/>
    </source>
</evidence>
<gene>
    <name evidence="1" type="ORF">ATL39_2606</name>
</gene>
<protein>
    <submittedName>
        <fullName evidence="1">Uncharacterized protein</fullName>
    </submittedName>
</protein>
<keyword evidence="2" id="KW-1185">Reference proteome</keyword>
<sequence>MVLDKEGFMALFFMKEQAAHDRETVRSLLDFVFYETPKYGPDMPYIELMACVWLKDEQVVRGLAEEEPGLVGFVDIFDRSDEADFAFMTDRVKQAIFS</sequence>
<reference evidence="1 2" key="1">
    <citation type="submission" date="2018-09" db="EMBL/GenBank/DDBJ databases">
        <title>Genomic Encyclopedia of Archaeal and Bacterial Type Strains, Phase II (KMG-II): from individual species to whole genera.</title>
        <authorList>
            <person name="Goeker M."/>
        </authorList>
    </citation>
    <scope>NUCLEOTIDE SEQUENCE [LARGE SCALE GENOMIC DNA]</scope>
    <source>
        <strain evidence="1 2">DSM 17008</strain>
    </source>
</reference>
<dbReference type="EMBL" id="RAPK01000010">
    <property type="protein sequence ID" value="RKD71210.1"/>
    <property type="molecule type" value="Genomic_DNA"/>
</dbReference>
<proteinExistence type="predicted"/>
<organism evidence="1 2">
    <name type="scientific">Sinobaca qinghaiensis</name>
    <dbReference type="NCBI Taxonomy" id="342944"/>
    <lineage>
        <taxon>Bacteria</taxon>
        <taxon>Bacillati</taxon>
        <taxon>Bacillota</taxon>
        <taxon>Bacilli</taxon>
        <taxon>Bacillales</taxon>
        <taxon>Sporolactobacillaceae</taxon>
        <taxon>Sinobaca</taxon>
    </lineage>
</organism>
<comment type="caution">
    <text evidence="1">The sequence shown here is derived from an EMBL/GenBank/DDBJ whole genome shotgun (WGS) entry which is preliminary data.</text>
</comment>
<name>A0A419V017_9BACL</name>
<dbReference type="Proteomes" id="UP000285120">
    <property type="component" value="Unassembled WGS sequence"/>
</dbReference>
<dbReference type="AlphaFoldDB" id="A0A419V017"/>
<accession>A0A419V017</accession>
<evidence type="ECO:0000313" key="1">
    <source>
        <dbReference type="EMBL" id="RKD71210.1"/>
    </source>
</evidence>